<dbReference type="OrthoDB" id="5772781at2759"/>
<gene>
    <name evidence="7" type="ORF">BO71DRAFT_456909</name>
</gene>
<dbReference type="EC" id="1.1.1.307" evidence="1"/>
<feature type="domain" description="NADP-dependent oxidoreductase" evidence="6">
    <location>
        <begin position="1"/>
        <end position="131"/>
    </location>
</feature>
<dbReference type="GO" id="GO:0016491">
    <property type="term" value="F:oxidoreductase activity"/>
    <property type="evidence" value="ECO:0007669"/>
    <property type="project" value="UniProtKB-KW"/>
</dbReference>
<dbReference type="PANTHER" id="PTHR11732">
    <property type="entry name" value="ALDO/KETO REDUCTASE"/>
    <property type="match status" value="1"/>
</dbReference>
<evidence type="ECO:0000256" key="5">
    <source>
        <dbReference type="ARBA" id="ARBA00049485"/>
    </source>
</evidence>
<dbReference type="SUPFAM" id="SSF51430">
    <property type="entry name" value="NAD(P)-linked oxidoreductase"/>
    <property type="match status" value="1"/>
</dbReference>
<sequence length="163" mass="18218">MEKLVDNGKAKSIGVSNFNILKLKRLLETARISPAVNQVELHPYLPQSDLVRFCNATGIHVMAHQPLGGKPVGVIAKIGAKYKKSPAQVILSWIVQQDISVIPKSVHISRMSENIDLVRLSDEDMAEISNLSKMKGEVRYLDPRNHIGFDIFDEIHDQPVQQT</sequence>
<dbReference type="InterPro" id="IPR023210">
    <property type="entry name" value="NADP_OxRdtase_dom"/>
</dbReference>
<comment type="catalytic activity">
    <reaction evidence="5">
        <text>xylitol + NAD(+) = D-xylose + NADH + H(+)</text>
        <dbReference type="Rhea" id="RHEA:27441"/>
        <dbReference type="ChEBI" id="CHEBI:15378"/>
        <dbReference type="ChEBI" id="CHEBI:17151"/>
        <dbReference type="ChEBI" id="CHEBI:53455"/>
        <dbReference type="ChEBI" id="CHEBI:57540"/>
        <dbReference type="ChEBI" id="CHEBI:57945"/>
        <dbReference type="EC" id="1.1.1.307"/>
    </reaction>
</comment>
<proteinExistence type="predicted"/>
<dbReference type="VEuPathDB" id="FungiDB:BO71DRAFT_456909"/>
<comment type="function">
    <text evidence="3">Catalyzes the initial reaction in the xylose utilization pathway by reducing D-xylose into xylitol. Xylose is a major component of hemicelluloses such as xylan. Most fungi utilize D-xylose via three enzymatic reactions, xylose reductase (XR), xylitol dehydrogenase (XDH), and xylulokinase, to form xylulose 5-phosphate, which enters pentose phosphate pathway.</text>
</comment>
<keyword evidence="2" id="KW-0560">Oxidoreductase</keyword>
<comment type="catalytic activity">
    <reaction evidence="4">
        <text>xylitol + NADP(+) = D-xylose + NADPH + H(+)</text>
        <dbReference type="Rhea" id="RHEA:27445"/>
        <dbReference type="ChEBI" id="CHEBI:15378"/>
        <dbReference type="ChEBI" id="CHEBI:17151"/>
        <dbReference type="ChEBI" id="CHEBI:53455"/>
        <dbReference type="ChEBI" id="CHEBI:57783"/>
        <dbReference type="ChEBI" id="CHEBI:58349"/>
        <dbReference type="EC" id="1.1.1.307"/>
    </reaction>
</comment>
<evidence type="ECO:0000313" key="7">
    <source>
        <dbReference type="EMBL" id="PYH92520.1"/>
    </source>
</evidence>
<dbReference type="EMBL" id="KZ825914">
    <property type="protein sequence ID" value="PYH92520.1"/>
    <property type="molecule type" value="Genomic_DNA"/>
</dbReference>
<dbReference type="Gene3D" id="3.20.20.100">
    <property type="entry name" value="NADP-dependent oxidoreductase domain"/>
    <property type="match status" value="1"/>
</dbReference>
<evidence type="ECO:0000259" key="6">
    <source>
        <dbReference type="Pfam" id="PF00248"/>
    </source>
</evidence>
<evidence type="ECO:0000256" key="1">
    <source>
        <dbReference type="ARBA" id="ARBA00012845"/>
    </source>
</evidence>
<dbReference type="Proteomes" id="UP000247810">
    <property type="component" value="Unassembled WGS sequence"/>
</dbReference>
<dbReference type="PROSITE" id="PS00062">
    <property type="entry name" value="ALDOKETO_REDUCTASE_2"/>
    <property type="match status" value="1"/>
</dbReference>
<dbReference type="AlphaFoldDB" id="A0A319D5A4"/>
<evidence type="ECO:0000256" key="4">
    <source>
        <dbReference type="ARBA" id="ARBA00047534"/>
    </source>
</evidence>
<organism evidence="7 8">
    <name type="scientific">Aspergillus ellipticus CBS 707.79</name>
    <dbReference type="NCBI Taxonomy" id="1448320"/>
    <lineage>
        <taxon>Eukaryota</taxon>
        <taxon>Fungi</taxon>
        <taxon>Dikarya</taxon>
        <taxon>Ascomycota</taxon>
        <taxon>Pezizomycotina</taxon>
        <taxon>Eurotiomycetes</taxon>
        <taxon>Eurotiomycetidae</taxon>
        <taxon>Eurotiales</taxon>
        <taxon>Aspergillaceae</taxon>
        <taxon>Aspergillus</taxon>
        <taxon>Aspergillus subgen. Circumdati</taxon>
    </lineage>
</organism>
<reference evidence="7 8" key="1">
    <citation type="submission" date="2018-02" db="EMBL/GenBank/DDBJ databases">
        <title>The genomes of Aspergillus section Nigri reveals drivers in fungal speciation.</title>
        <authorList>
            <consortium name="DOE Joint Genome Institute"/>
            <person name="Vesth T.C."/>
            <person name="Nybo J."/>
            <person name="Theobald S."/>
            <person name="Brandl J."/>
            <person name="Frisvad J.C."/>
            <person name="Nielsen K.F."/>
            <person name="Lyhne E.K."/>
            <person name="Kogle M.E."/>
            <person name="Kuo A."/>
            <person name="Riley R."/>
            <person name="Clum A."/>
            <person name="Nolan M."/>
            <person name="Lipzen A."/>
            <person name="Salamov A."/>
            <person name="Henrissat B."/>
            <person name="Wiebenga A."/>
            <person name="De vries R.P."/>
            <person name="Grigoriev I.V."/>
            <person name="Mortensen U.H."/>
            <person name="Andersen M.R."/>
            <person name="Baker S.E."/>
        </authorList>
    </citation>
    <scope>NUCLEOTIDE SEQUENCE [LARGE SCALE GENOMIC DNA]</scope>
    <source>
        <strain evidence="7 8">CBS 707.79</strain>
    </source>
</reference>
<protein>
    <recommendedName>
        <fullName evidence="1">D-xylose reductase [NAD(P)H]</fullName>
        <ecNumber evidence="1">1.1.1.307</ecNumber>
    </recommendedName>
</protein>
<name>A0A319D5A4_9EURO</name>
<dbReference type="InterPro" id="IPR020471">
    <property type="entry name" value="AKR"/>
</dbReference>
<accession>A0A319D5A4</accession>
<evidence type="ECO:0000256" key="3">
    <source>
        <dbReference type="ARBA" id="ARBA00025065"/>
    </source>
</evidence>
<dbReference type="InterPro" id="IPR018170">
    <property type="entry name" value="Aldo/ket_reductase_CS"/>
</dbReference>
<evidence type="ECO:0000313" key="8">
    <source>
        <dbReference type="Proteomes" id="UP000247810"/>
    </source>
</evidence>
<dbReference type="InterPro" id="IPR036812">
    <property type="entry name" value="NAD(P)_OxRdtase_dom_sf"/>
</dbReference>
<dbReference type="Pfam" id="PF00248">
    <property type="entry name" value="Aldo_ket_red"/>
    <property type="match status" value="1"/>
</dbReference>
<keyword evidence="8" id="KW-1185">Reference proteome</keyword>
<dbReference type="CDD" id="cd19071">
    <property type="entry name" value="AKR_AKR1-5-like"/>
    <property type="match status" value="1"/>
</dbReference>
<evidence type="ECO:0000256" key="2">
    <source>
        <dbReference type="ARBA" id="ARBA00023002"/>
    </source>
</evidence>
<dbReference type="STRING" id="1448320.A0A319D5A4"/>
<dbReference type="PRINTS" id="PR00069">
    <property type="entry name" value="ALDKETRDTASE"/>
</dbReference>
<dbReference type="PROSITE" id="PS00063">
    <property type="entry name" value="ALDOKETO_REDUCTASE_3"/>
    <property type="match status" value="1"/>
</dbReference>